<keyword evidence="5" id="KW-0479">Metal-binding</keyword>
<accession>A0ABN6XQ25</accession>
<evidence type="ECO:0000256" key="3">
    <source>
        <dbReference type="ARBA" id="ARBA00010037"/>
    </source>
</evidence>
<dbReference type="Gene3D" id="3.40.225.10">
    <property type="entry name" value="Class II aldolase/adducin N-terminal domain"/>
    <property type="match status" value="1"/>
</dbReference>
<dbReference type="InterPro" id="IPR001303">
    <property type="entry name" value="Aldolase_II/adducin_N"/>
</dbReference>
<feature type="region of interest" description="Disordered" evidence="7">
    <location>
        <begin position="255"/>
        <end position="380"/>
    </location>
</feature>
<organism evidence="9 10">
    <name type="scientific">Naasia aerilata</name>
    <dbReference type="NCBI Taxonomy" id="1162966"/>
    <lineage>
        <taxon>Bacteria</taxon>
        <taxon>Bacillati</taxon>
        <taxon>Actinomycetota</taxon>
        <taxon>Actinomycetes</taxon>
        <taxon>Micrococcales</taxon>
        <taxon>Microbacteriaceae</taxon>
        <taxon>Naasia</taxon>
    </lineage>
</organism>
<comment type="similarity">
    <text evidence="3">Belongs to the aldolase class II family. AraD/FucA subfamily.</text>
</comment>
<dbReference type="InterPro" id="IPR036409">
    <property type="entry name" value="Aldolase_II/adducin_N_sf"/>
</dbReference>
<comment type="catalytic activity">
    <reaction evidence="1">
        <text>L-ribulose 5-phosphate = D-xylulose 5-phosphate</text>
        <dbReference type="Rhea" id="RHEA:22368"/>
        <dbReference type="ChEBI" id="CHEBI:57737"/>
        <dbReference type="ChEBI" id="CHEBI:58226"/>
        <dbReference type="EC" id="5.1.3.4"/>
    </reaction>
</comment>
<feature type="compositionally biased region" description="Basic residues" evidence="7">
    <location>
        <begin position="273"/>
        <end position="295"/>
    </location>
</feature>
<feature type="compositionally biased region" description="Basic and acidic residues" evidence="7">
    <location>
        <begin position="338"/>
        <end position="354"/>
    </location>
</feature>
<dbReference type="NCBIfam" id="NF005123">
    <property type="entry name" value="PRK06557.1"/>
    <property type="match status" value="1"/>
</dbReference>
<reference evidence="10" key="1">
    <citation type="journal article" date="2019" name="Int. J. Syst. Evol. Microbiol.">
        <title>The Global Catalogue of Microorganisms (GCM) 10K type strain sequencing project: providing services to taxonomists for standard genome sequencing and annotation.</title>
        <authorList>
            <consortium name="The Broad Institute Genomics Platform"/>
            <consortium name="The Broad Institute Genome Sequencing Center for Infectious Disease"/>
            <person name="Wu L."/>
            <person name="Ma J."/>
        </authorList>
    </citation>
    <scope>NUCLEOTIDE SEQUENCE [LARGE SCALE GENOMIC DNA]</scope>
    <source>
        <strain evidence="10">NBRC 108725</strain>
    </source>
</reference>
<evidence type="ECO:0000313" key="10">
    <source>
        <dbReference type="Proteomes" id="UP001321498"/>
    </source>
</evidence>
<protein>
    <recommendedName>
        <fullName evidence="4">L-ribulose-5-phosphate 4-epimerase</fullName>
        <ecNumber evidence="4">5.1.3.4</ecNumber>
    </recommendedName>
</protein>
<dbReference type="Pfam" id="PF00596">
    <property type="entry name" value="Aldolase_II"/>
    <property type="match status" value="1"/>
</dbReference>
<gene>
    <name evidence="9" type="ORF">GCM10025866_16190</name>
</gene>
<name>A0ABN6XQ25_9MICO</name>
<feature type="compositionally biased region" description="Gly residues" evidence="7">
    <location>
        <begin position="312"/>
        <end position="321"/>
    </location>
</feature>
<dbReference type="PANTHER" id="PTHR22789">
    <property type="entry name" value="FUCULOSE PHOSPHATE ALDOLASE"/>
    <property type="match status" value="1"/>
</dbReference>
<evidence type="ECO:0000256" key="1">
    <source>
        <dbReference type="ARBA" id="ARBA00001726"/>
    </source>
</evidence>
<dbReference type="InterPro" id="IPR050197">
    <property type="entry name" value="Aldolase_class_II_sugar_metab"/>
</dbReference>
<evidence type="ECO:0000256" key="4">
    <source>
        <dbReference type="ARBA" id="ARBA00013186"/>
    </source>
</evidence>
<evidence type="ECO:0000259" key="8">
    <source>
        <dbReference type="SMART" id="SM01007"/>
    </source>
</evidence>
<proteinExistence type="inferred from homology"/>
<dbReference type="PANTHER" id="PTHR22789:SF8">
    <property type="entry name" value="L-RIBULOSE-5-PHOSPHATE 4-EPIMERASE SGBE"/>
    <property type="match status" value="1"/>
</dbReference>
<dbReference type="EC" id="5.1.3.4" evidence="4"/>
<keyword evidence="6" id="KW-0862">Zinc</keyword>
<dbReference type="Proteomes" id="UP001321498">
    <property type="component" value="Chromosome"/>
</dbReference>
<keyword evidence="10" id="KW-1185">Reference proteome</keyword>
<dbReference type="EMBL" id="AP027731">
    <property type="protein sequence ID" value="BDZ45710.1"/>
    <property type="molecule type" value="Genomic_DNA"/>
</dbReference>
<feature type="domain" description="Class II aldolase/adducin N-terminal" evidence="8">
    <location>
        <begin position="17"/>
        <end position="200"/>
    </location>
</feature>
<evidence type="ECO:0000313" key="9">
    <source>
        <dbReference type="EMBL" id="BDZ45710.1"/>
    </source>
</evidence>
<feature type="compositionally biased region" description="Basic and acidic residues" evidence="7">
    <location>
        <begin position="370"/>
        <end position="380"/>
    </location>
</feature>
<comment type="cofactor">
    <cofactor evidence="2">
        <name>Zn(2+)</name>
        <dbReference type="ChEBI" id="CHEBI:29105"/>
    </cofactor>
</comment>
<dbReference type="SMART" id="SM01007">
    <property type="entry name" value="Aldolase_II"/>
    <property type="match status" value="1"/>
</dbReference>
<evidence type="ECO:0000256" key="5">
    <source>
        <dbReference type="ARBA" id="ARBA00022723"/>
    </source>
</evidence>
<dbReference type="SUPFAM" id="SSF53639">
    <property type="entry name" value="AraD/HMP-PK domain-like"/>
    <property type="match status" value="1"/>
</dbReference>
<evidence type="ECO:0000256" key="2">
    <source>
        <dbReference type="ARBA" id="ARBA00001947"/>
    </source>
</evidence>
<evidence type="ECO:0000256" key="7">
    <source>
        <dbReference type="SAM" id="MobiDB-lite"/>
    </source>
</evidence>
<sequence>MSNFSPEIEVAIARQREEVSRLHGELIRWGLVIWTGGNVSGRVPGADLFVIKPSGVSYDDLAPENMIVCDLDGNVVPGTPGSENSPSSDTAAHAYVYRNMPEVGGVVHTHSTYAVAWAARAEPIPCVITAMADEFGGEIPVGPFAIIGDDSIGRGIVDTLRGHRSRAVLMQNHGPFTIGSSAKDAVKAAVMVEDVARSVHISRQLGDPVALPQEAIDSLFDRYQNVYGQPSTEVAVGGAAGPRGDCADDLRHRDRRRRCRPRRAPLGPGDARHRARVHPHQGRAPRRRPRHRPGLRHVGVGEPLRRPDVDLLGGGHLGGPAGRLRGPPGRHRAPLRCPARDVPCDRGLGDDARLPRLRRGRRTPGPLPHLAEHHDRGRGG</sequence>
<evidence type="ECO:0000256" key="6">
    <source>
        <dbReference type="ARBA" id="ARBA00022833"/>
    </source>
</evidence>